<dbReference type="NCBIfam" id="TIGR00254">
    <property type="entry name" value="GGDEF"/>
    <property type="match status" value="1"/>
</dbReference>
<organism evidence="6 7">
    <name type="scientific">Solemya pervernicosa gill symbiont</name>
    <dbReference type="NCBI Taxonomy" id="642797"/>
    <lineage>
        <taxon>Bacteria</taxon>
        <taxon>Pseudomonadati</taxon>
        <taxon>Pseudomonadota</taxon>
        <taxon>Gammaproteobacteria</taxon>
        <taxon>sulfur-oxidizing symbionts</taxon>
    </lineage>
</organism>
<dbReference type="Gene3D" id="3.30.450.20">
    <property type="entry name" value="PAS domain"/>
    <property type="match status" value="1"/>
</dbReference>
<dbReference type="RefSeq" id="WP_078483351.1">
    <property type="nucleotide sequence ID" value="NZ_MPRL01000020.1"/>
</dbReference>
<dbReference type="InterPro" id="IPR001789">
    <property type="entry name" value="Sig_transdc_resp-reg_receiver"/>
</dbReference>
<feature type="domain" description="GGDEF" evidence="5">
    <location>
        <begin position="298"/>
        <end position="431"/>
    </location>
</feature>
<dbReference type="PROSITE" id="PS50887">
    <property type="entry name" value="GGDEF"/>
    <property type="match status" value="1"/>
</dbReference>
<comment type="caution">
    <text evidence="6">The sequence shown here is derived from an EMBL/GenBank/DDBJ whole genome shotgun (WGS) entry which is preliminary data.</text>
</comment>
<dbReference type="CDD" id="cd00156">
    <property type="entry name" value="REC"/>
    <property type="match status" value="1"/>
</dbReference>
<evidence type="ECO:0000259" key="4">
    <source>
        <dbReference type="PROSITE" id="PS50883"/>
    </source>
</evidence>
<evidence type="ECO:0000313" key="7">
    <source>
        <dbReference type="Proteomes" id="UP000191110"/>
    </source>
</evidence>
<dbReference type="CDD" id="cd01949">
    <property type="entry name" value="GGDEF"/>
    <property type="match status" value="1"/>
</dbReference>
<evidence type="ECO:0008006" key="8">
    <source>
        <dbReference type="Google" id="ProtNLM"/>
    </source>
</evidence>
<evidence type="ECO:0000313" key="6">
    <source>
        <dbReference type="EMBL" id="OOZ40648.1"/>
    </source>
</evidence>
<dbReference type="InterPro" id="IPR011006">
    <property type="entry name" value="CheY-like_superfamily"/>
</dbReference>
<accession>A0A1T2L6B4</accession>
<dbReference type="CDD" id="cd01948">
    <property type="entry name" value="EAL"/>
    <property type="match status" value="1"/>
</dbReference>
<protein>
    <recommendedName>
        <fullName evidence="8">Two-component system response regulator</fullName>
    </recommendedName>
</protein>
<dbReference type="InterPro" id="IPR029787">
    <property type="entry name" value="Nucleotide_cyclase"/>
</dbReference>
<evidence type="ECO:0000256" key="1">
    <source>
        <dbReference type="PROSITE-ProRule" id="PRU00169"/>
    </source>
</evidence>
<keyword evidence="7" id="KW-1185">Reference proteome</keyword>
<dbReference type="SUPFAM" id="SSF55785">
    <property type="entry name" value="PYP-like sensor domain (PAS domain)"/>
    <property type="match status" value="1"/>
</dbReference>
<feature type="domain" description="Response regulatory" evidence="2">
    <location>
        <begin position="8"/>
        <end position="124"/>
    </location>
</feature>
<dbReference type="PROSITE" id="PS50883">
    <property type="entry name" value="EAL"/>
    <property type="match status" value="1"/>
</dbReference>
<dbReference type="Pfam" id="PF00563">
    <property type="entry name" value="EAL"/>
    <property type="match status" value="1"/>
</dbReference>
<dbReference type="InterPro" id="IPR035965">
    <property type="entry name" value="PAS-like_dom_sf"/>
</dbReference>
<dbReference type="InterPro" id="IPR000014">
    <property type="entry name" value="PAS"/>
</dbReference>
<dbReference type="SUPFAM" id="SSF141868">
    <property type="entry name" value="EAL domain-like"/>
    <property type="match status" value="1"/>
</dbReference>
<sequence>MDGEKRLHLLIGESSFNVADDYVSAIRDAGFAVREKRVEDLEDLEEALNTQRPDLILCSTGMDELSPREIITALSAHNIELPLIMVDPDPTPAARVEAMRAGATDLIIKGDIAHLQLVVSREYRNLINYREMVSCKSAFGESERRCHGLLDNSRDAIAYIHEGMHIYANSAYLERFGYDDSEELEGMPVMDMVDTEDQAKFKDYLRAHAKGKSKESELDLQLVTLDGKGFQGKLEFSPATIDGEPCTQIIIRDHRASKDLEEKLQYLSKQDLLTGLYNRQYFLDELEVAVEKARSGTAETALIYIDLDNFKEIKEQVGIAGSDLVLTDVAKMLSSKVAENDTLARFGDSTFTVLSYNKQALGAEMLAEELRHAVTDVISEVGVQSITTTCSIGISTIDSRSVDAHEVISQADLACEVAKKGEGNKTHIHDPVADQEAGDQRDEDWVERIKLALKENRFRLVFQPIVSLHGDSRENYEVLVRMIDTHGDVIMPGQFIQAAEQANLLAIIDRWVIVHAISVIADQRRSGRNTHFFIKMSGASVVDEGTLGWIRECLQKHRLEGDAITFEVHEEDATHHLKTAKVLFEGLKQLHCSVALEHFGKGAKSFNILKHLPVDMLKIDGSFIHHLGGNRENQAMVKSITDMAKSLEKKTIAEFVEDANSLSVLWTCGVNYIQGYFLQGPEEVLEFDFVNEGV</sequence>
<dbReference type="Gene3D" id="3.20.20.450">
    <property type="entry name" value="EAL domain"/>
    <property type="match status" value="1"/>
</dbReference>
<dbReference type="CDD" id="cd00130">
    <property type="entry name" value="PAS"/>
    <property type="match status" value="1"/>
</dbReference>
<dbReference type="PROSITE" id="PS50110">
    <property type="entry name" value="RESPONSE_REGULATORY"/>
    <property type="match status" value="1"/>
</dbReference>
<feature type="domain" description="PAS" evidence="3">
    <location>
        <begin position="162"/>
        <end position="212"/>
    </location>
</feature>
<comment type="caution">
    <text evidence="1">Lacks conserved residue(s) required for the propagation of feature annotation.</text>
</comment>
<name>A0A1T2L6B4_9GAMM</name>
<dbReference type="SMART" id="SM00267">
    <property type="entry name" value="GGDEF"/>
    <property type="match status" value="1"/>
</dbReference>
<dbReference type="Pfam" id="PF00990">
    <property type="entry name" value="GGDEF"/>
    <property type="match status" value="1"/>
</dbReference>
<dbReference type="Gene3D" id="3.30.70.270">
    <property type="match status" value="1"/>
</dbReference>
<dbReference type="InterPro" id="IPR035919">
    <property type="entry name" value="EAL_sf"/>
</dbReference>
<dbReference type="PANTHER" id="PTHR33121:SF23">
    <property type="entry name" value="CYCLIC DI-GMP PHOSPHODIESTERASE PDEB"/>
    <property type="match status" value="1"/>
</dbReference>
<dbReference type="InterPro" id="IPR001633">
    <property type="entry name" value="EAL_dom"/>
</dbReference>
<evidence type="ECO:0000259" key="2">
    <source>
        <dbReference type="PROSITE" id="PS50110"/>
    </source>
</evidence>
<dbReference type="PROSITE" id="PS50112">
    <property type="entry name" value="PAS"/>
    <property type="match status" value="1"/>
</dbReference>
<proteinExistence type="predicted"/>
<evidence type="ECO:0000259" key="5">
    <source>
        <dbReference type="PROSITE" id="PS50887"/>
    </source>
</evidence>
<feature type="domain" description="EAL" evidence="4">
    <location>
        <begin position="442"/>
        <end position="694"/>
    </location>
</feature>
<dbReference type="GO" id="GO:0071111">
    <property type="term" value="F:cyclic-guanylate-specific phosphodiesterase activity"/>
    <property type="evidence" value="ECO:0007669"/>
    <property type="project" value="InterPro"/>
</dbReference>
<dbReference type="InterPro" id="IPR000160">
    <property type="entry name" value="GGDEF_dom"/>
</dbReference>
<dbReference type="Proteomes" id="UP000191110">
    <property type="component" value="Unassembled WGS sequence"/>
</dbReference>
<dbReference type="PANTHER" id="PTHR33121">
    <property type="entry name" value="CYCLIC DI-GMP PHOSPHODIESTERASE PDEF"/>
    <property type="match status" value="1"/>
</dbReference>
<dbReference type="AlphaFoldDB" id="A0A1T2L6B4"/>
<dbReference type="SUPFAM" id="SSF55073">
    <property type="entry name" value="Nucleotide cyclase"/>
    <property type="match status" value="1"/>
</dbReference>
<dbReference type="GO" id="GO:0000160">
    <property type="term" value="P:phosphorelay signal transduction system"/>
    <property type="evidence" value="ECO:0007669"/>
    <property type="project" value="InterPro"/>
</dbReference>
<dbReference type="Pfam" id="PF13426">
    <property type="entry name" value="PAS_9"/>
    <property type="match status" value="1"/>
</dbReference>
<dbReference type="NCBIfam" id="TIGR00229">
    <property type="entry name" value="sensory_box"/>
    <property type="match status" value="1"/>
</dbReference>
<dbReference type="Gene3D" id="3.40.50.2300">
    <property type="match status" value="1"/>
</dbReference>
<dbReference type="EMBL" id="MPRL01000020">
    <property type="protein sequence ID" value="OOZ40648.1"/>
    <property type="molecule type" value="Genomic_DNA"/>
</dbReference>
<gene>
    <name evidence="6" type="ORF">BOW53_06890</name>
</gene>
<dbReference type="OrthoDB" id="7052318at2"/>
<dbReference type="Pfam" id="PF00072">
    <property type="entry name" value="Response_reg"/>
    <property type="match status" value="1"/>
</dbReference>
<dbReference type="SMART" id="SM00052">
    <property type="entry name" value="EAL"/>
    <property type="match status" value="1"/>
</dbReference>
<dbReference type="SUPFAM" id="SSF52172">
    <property type="entry name" value="CheY-like"/>
    <property type="match status" value="1"/>
</dbReference>
<dbReference type="InterPro" id="IPR043128">
    <property type="entry name" value="Rev_trsase/Diguanyl_cyclase"/>
</dbReference>
<reference evidence="6 7" key="1">
    <citation type="submission" date="2016-11" db="EMBL/GenBank/DDBJ databases">
        <title>Mixed transmission modes and dynamic genome evolution in an obligate animal-bacterial symbiosis.</title>
        <authorList>
            <person name="Russell S.L."/>
            <person name="Corbett-Detig R.B."/>
            <person name="Cavanaugh C.M."/>
        </authorList>
    </citation>
    <scope>NUCLEOTIDE SEQUENCE [LARGE SCALE GENOMIC DNA]</scope>
    <source>
        <strain evidence="6">Sveles-Q1</strain>
    </source>
</reference>
<evidence type="ECO:0000259" key="3">
    <source>
        <dbReference type="PROSITE" id="PS50112"/>
    </source>
</evidence>
<dbReference type="InterPro" id="IPR050706">
    <property type="entry name" value="Cyclic-di-GMP_PDE-like"/>
</dbReference>